<dbReference type="InterPro" id="IPR011006">
    <property type="entry name" value="CheY-like_superfamily"/>
</dbReference>
<dbReference type="PROSITE" id="PS50110">
    <property type="entry name" value="RESPONSE_REGULATORY"/>
    <property type="match status" value="1"/>
</dbReference>
<dbReference type="GO" id="GO:0000160">
    <property type="term" value="P:phosphorelay signal transduction system"/>
    <property type="evidence" value="ECO:0007669"/>
    <property type="project" value="InterPro"/>
</dbReference>
<dbReference type="RefSeq" id="WP_156227652.1">
    <property type="nucleotide sequence ID" value="NZ_CP046453.1"/>
</dbReference>
<evidence type="ECO:0000256" key="3">
    <source>
        <dbReference type="ARBA" id="ARBA00023125"/>
    </source>
</evidence>
<dbReference type="InterPro" id="IPR000792">
    <property type="entry name" value="Tscrpt_reg_LuxR_C"/>
</dbReference>
<dbReference type="Pfam" id="PF00196">
    <property type="entry name" value="GerE"/>
    <property type="match status" value="1"/>
</dbReference>
<dbReference type="InterPro" id="IPR016032">
    <property type="entry name" value="Sig_transdc_resp-reg_C-effctor"/>
</dbReference>
<keyword evidence="3" id="KW-0238">DNA-binding</keyword>
<proteinExistence type="predicted"/>
<dbReference type="CDD" id="cd17535">
    <property type="entry name" value="REC_NarL-like"/>
    <property type="match status" value="1"/>
</dbReference>
<keyword evidence="4" id="KW-0804">Transcription</keyword>
<evidence type="ECO:0000256" key="1">
    <source>
        <dbReference type="ARBA" id="ARBA00022553"/>
    </source>
</evidence>
<dbReference type="GO" id="GO:0006355">
    <property type="term" value="P:regulation of DNA-templated transcription"/>
    <property type="evidence" value="ECO:0007669"/>
    <property type="project" value="InterPro"/>
</dbReference>
<feature type="domain" description="Response regulatory" evidence="6">
    <location>
        <begin position="4"/>
        <end position="122"/>
    </location>
</feature>
<feature type="modified residue" description="4-aspartylphosphate" evidence="5">
    <location>
        <position position="58"/>
    </location>
</feature>
<dbReference type="PROSITE" id="PS00622">
    <property type="entry name" value="HTH_LUXR_1"/>
    <property type="match status" value="1"/>
</dbReference>
<evidence type="ECO:0000256" key="5">
    <source>
        <dbReference type="PROSITE-ProRule" id="PRU00169"/>
    </source>
</evidence>
<evidence type="ECO:0000256" key="4">
    <source>
        <dbReference type="ARBA" id="ARBA00023163"/>
    </source>
</evidence>
<gene>
    <name evidence="7" type="primary">uhpA</name>
    <name evidence="7" type="ORF">CETAM_05300</name>
</gene>
<dbReference type="SMART" id="SM00448">
    <property type="entry name" value="REC"/>
    <property type="match status" value="1"/>
</dbReference>
<dbReference type="GO" id="GO:0003677">
    <property type="term" value="F:DNA binding"/>
    <property type="evidence" value="ECO:0007669"/>
    <property type="project" value="UniProtKB-KW"/>
</dbReference>
<dbReference type="InterPro" id="IPR001789">
    <property type="entry name" value="Sig_transdc_resp-reg_receiver"/>
</dbReference>
<dbReference type="Proteomes" id="UP000425178">
    <property type="component" value="Chromosome"/>
</dbReference>
<dbReference type="EMBL" id="CP046453">
    <property type="protein sequence ID" value="QGU04330.1"/>
    <property type="molecule type" value="Genomic_DNA"/>
</dbReference>
<dbReference type="SMART" id="SM00421">
    <property type="entry name" value="HTH_LUXR"/>
    <property type="match status" value="1"/>
</dbReference>
<evidence type="ECO:0000256" key="2">
    <source>
        <dbReference type="ARBA" id="ARBA00023015"/>
    </source>
</evidence>
<keyword evidence="8" id="KW-1185">Reference proteome</keyword>
<dbReference type="PANTHER" id="PTHR43214">
    <property type="entry name" value="TWO-COMPONENT RESPONSE REGULATOR"/>
    <property type="match status" value="1"/>
</dbReference>
<dbReference type="AlphaFoldDB" id="A0A6B8W3E8"/>
<keyword evidence="2" id="KW-0805">Transcription regulation</keyword>
<dbReference type="SUPFAM" id="SSF46894">
    <property type="entry name" value="C-terminal effector domain of the bipartite response regulators"/>
    <property type="match status" value="1"/>
</dbReference>
<protein>
    <submittedName>
        <fullName evidence="7">Transcriptional regulatory protein UhpA</fullName>
    </submittedName>
</protein>
<dbReference type="KEGG" id="ccoe:CETAM_05300"/>
<name>A0A6B8W3E8_9CORY</name>
<dbReference type="Pfam" id="PF00072">
    <property type="entry name" value="Response_reg"/>
    <property type="match status" value="1"/>
</dbReference>
<dbReference type="InterPro" id="IPR039420">
    <property type="entry name" value="WalR-like"/>
</dbReference>
<keyword evidence="1 5" id="KW-0597">Phosphoprotein</keyword>
<dbReference type="SUPFAM" id="SSF52172">
    <property type="entry name" value="CheY-like"/>
    <property type="match status" value="1"/>
</dbReference>
<evidence type="ECO:0000259" key="6">
    <source>
        <dbReference type="PROSITE" id="PS50110"/>
    </source>
</evidence>
<reference evidence="7 8" key="1">
    <citation type="journal article" date="2021" name="Int. J. Syst. Evol. Microbiol.">
        <title>Classification of three corynebacterial strains isolated from a small paddock in North Rhine-Westphalia: proposal of &lt;i&gt;Corynebacterium kalinowskii&lt;/i&gt; sp. nov., &lt;i&gt;Corynebacterium comes&lt;/i&gt; sp. nov. and &lt;i&gt;Corynebacterium occultum&lt;/i&gt; sp. nov.</title>
        <authorList>
            <person name="Schaffert L."/>
            <person name="Ruwe M."/>
            <person name="Milse J."/>
            <person name="Hanuschka K."/>
            <person name="Ortseifen V."/>
            <person name="Droste J."/>
            <person name="Brandt D."/>
            <person name="Schl L."/>
            <person name="Kutter Y."/>
            <person name="Vinke S."/>
            <person name="Vieh P."/>
            <person name="Jacob L."/>
            <person name="L N.C."/>
            <person name="Schulte-Berndt E."/>
            <person name="Hain C."/>
            <person name="Linder M."/>
            <person name="Schmidt P."/>
            <person name="Wollenschl L."/>
            <person name="Luttermann T."/>
            <person name="Thieme E."/>
            <person name="Hassa J."/>
            <person name="Haak M."/>
            <person name="Wittchen M."/>
            <person name="Mentz A."/>
            <person name="Persicke M."/>
            <person name="Busche T."/>
            <person name="R C."/>
        </authorList>
    </citation>
    <scope>NUCLEOTIDE SEQUENCE [LARGE SCALE GENOMIC DNA]</scope>
    <source>
        <strain evidence="7 8">2019</strain>
    </source>
</reference>
<accession>A0A6B8W3E8</accession>
<dbReference type="PRINTS" id="PR00038">
    <property type="entry name" value="HTHLUXR"/>
</dbReference>
<sequence length="219" mass="23440">MKVNVVAVDDHEVALIGLANMLDGSAGCALVGAYHGVAEGLDHIRDPQRPNVDVVLLDLRLADGSDPYINAMALQEAGATVLVYSSLESPFLVRRALQAGVAGVIEKSAMPQDLAAAICQTARGGTYATPDWAGIIDSDPLINCVNLSERQREVLELYAMGESAKRVARLTGLSPETVQDYLGRIRTKYALAGRPANTKVELLFRAQEDGFLPGPLERL</sequence>
<dbReference type="InterPro" id="IPR058245">
    <property type="entry name" value="NreC/VraR/RcsB-like_REC"/>
</dbReference>
<dbReference type="Gene3D" id="3.40.50.2300">
    <property type="match status" value="1"/>
</dbReference>
<dbReference type="Gene3D" id="1.10.10.10">
    <property type="entry name" value="Winged helix-like DNA-binding domain superfamily/Winged helix DNA-binding domain"/>
    <property type="match status" value="1"/>
</dbReference>
<evidence type="ECO:0000313" key="8">
    <source>
        <dbReference type="Proteomes" id="UP000425178"/>
    </source>
</evidence>
<organism evidence="7 8">
    <name type="scientific">Corynebacterium comes</name>
    <dbReference type="NCBI Taxonomy" id="2675218"/>
    <lineage>
        <taxon>Bacteria</taxon>
        <taxon>Bacillati</taxon>
        <taxon>Actinomycetota</taxon>
        <taxon>Actinomycetes</taxon>
        <taxon>Mycobacteriales</taxon>
        <taxon>Corynebacteriaceae</taxon>
        <taxon>Corynebacterium</taxon>
    </lineage>
</organism>
<evidence type="ECO:0000313" key="7">
    <source>
        <dbReference type="EMBL" id="QGU04330.1"/>
    </source>
</evidence>
<dbReference type="PANTHER" id="PTHR43214:SF41">
    <property type="entry name" value="NITRATE_NITRITE RESPONSE REGULATOR PROTEIN NARP"/>
    <property type="match status" value="1"/>
</dbReference>
<dbReference type="InterPro" id="IPR036388">
    <property type="entry name" value="WH-like_DNA-bd_sf"/>
</dbReference>